<gene>
    <name evidence="3" type="ORF">A2462_00090</name>
</gene>
<dbReference type="SUPFAM" id="SSF53756">
    <property type="entry name" value="UDP-Glycosyltransferase/glycogen phosphorylase"/>
    <property type="match status" value="1"/>
</dbReference>
<keyword evidence="3" id="KW-0808">Transferase</keyword>
<name>A0A1F4TIU6_UNCSA</name>
<comment type="caution">
    <text evidence="3">The sequence shown here is derived from an EMBL/GenBank/DDBJ whole genome shotgun (WGS) entry which is preliminary data.</text>
</comment>
<evidence type="ECO:0000313" key="4">
    <source>
        <dbReference type="Proteomes" id="UP000177309"/>
    </source>
</evidence>
<evidence type="ECO:0000313" key="3">
    <source>
        <dbReference type="EMBL" id="OGC32450.1"/>
    </source>
</evidence>
<dbReference type="InterPro" id="IPR028098">
    <property type="entry name" value="Glyco_trans_4-like_N"/>
</dbReference>
<evidence type="ECO:0000259" key="2">
    <source>
        <dbReference type="Pfam" id="PF13439"/>
    </source>
</evidence>
<dbReference type="PANTHER" id="PTHR45947:SF3">
    <property type="entry name" value="SULFOQUINOVOSYL TRANSFERASE SQD2"/>
    <property type="match status" value="1"/>
</dbReference>
<dbReference type="AlphaFoldDB" id="A0A1F4TIU6"/>
<dbReference type="InterPro" id="IPR001296">
    <property type="entry name" value="Glyco_trans_1"/>
</dbReference>
<dbReference type="Pfam" id="PF00534">
    <property type="entry name" value="Glycos_transf_1"/>
    <property type="match status" value="1"/>
</dbReference>
<reference evidence="3 4" key="1">
    <citation type="journal article" date="2016" name="Nat. Commun.">
        <title>Thousands of microbial genomes shed light on interconnected biogeochemical processes in an aquifer system.</title>
        <authorList>
            <person name="Anantharaman K."/>
            <person name="Brown C.T."/>
            <person name="Hug L.A."/>
            <person name="Sharon I."/>
            <person name="Castelle C.J."/>
            <person name="Probst A.J."/>
            <person name="Thomas B.C."/>
            <person name="Singh A."/>
            <person name="Wilkins M.J."/>
            <person name="Karaoz U."/>
            <person name="Brodie E.L."/>
            <person name="Williams K.H."/>
            <person name="Hubbard S.S."/>
            <person name="Banfield J.F."/>
        </authorList>
    </citation>
    <scope>NUCLEOTIDE SEQUENCE [LARGE SCALE GENOMIC DNA]</scope>
</reference>
<dbReference type="Pfam" id="PF13439">
    <property type="entry name" value="Glyco_transf_4"/>
    <property type="match status" value="1"/>
</dbReference>
<proteinExistence type="predicted"/>
<sequence>MRIAIVHDYLNQFGGAERVISALHEVFPDAPIFTSIYDENRMPASFKKMDIRVSFMQRFPFVFKLFKFYLLFYPLAFESFDLKGYDVILSSSSAFAKGVKKRPGQVHICYCYTPMRFVWRYDDYVKREGFGSVLKLALAFVLKPIRNWDLLTTKGVDFFIAISKTIQDRVLAIYGRKSEVIYPPVDTQLYKISPVDKDYFLVVSRLNAYKRVDLVVQAFNELGLPLKIIGTGPDLKNLRRLANDNIEFLGRQADKTLVKYYAECRAFIFPGEEDFGIAPVEAMSAGRPVIAYQAGGATETIIAGKTGLFFKEQTVASLVEAVQRCQFKVFNKEVIRAQALKFSKEIFQQKVKQFIEEKGKE</sequence>
<dbReference type="Gene3D" id="3.40.50.2000">
    <property type="entry name" value="Glycogen Phosphorylase B"/>
    <property type="match status" value="2"/>
</dbReference>
<dbReference type="GO" id="GO:0016757">
    <property type="term" value="F:glycosyltransferase activity"/>
    <property type="evidence" value="ECO:0007669"/>
    <property type="project" value="InterPro"/>
</dbReference>
<feature type="domain" description="Glycosyltransferase subfamily 4-like N-terminal" evidence="2">
    <location>
        <begin position="13"/>
        <end position="188"/>
    </location>
</feature>
<accession>A0A1F4TIU6</accession>
<organism evidence="3 4">
    <name type="scientific">candidate division WOR-1 bacterium RIFOXYC2_FULL_41_25</name>
    <dbReference type="NCBI Taxonomy" id="1802586"/>
    <lineage>
        <taxon>Bacteria</taxon>
        <taxon>Bacillati</taxon>
        <taxon>Saganbacteria</taxon>
    </lineage>
</organism>
<dbReference type="Proteomes" id="UP000177309">
    <property type="component" value="Unassembled WGS sequence"/>
</dbReference>
<evidence type="ECO:0000259" key="1">
    <source>
        <dbReference type="Pfam" id="PF00534"/>
    </source>
</evidence>
<feature type="domain" description="Glycosyl transferase family 1" evidence="1">
    <location>
        <begin position="194"/>
        <end position="324"/>
    </location>
</feature>
<dbReference type="InterPro" id="IPR050194">
    <property type="entry name" value="Glycosyltransferase_grp1"/>
</dbReference>
<protein>
    <submittedName>
        <fullName evidence="3">Glycosyl transferase</fullName>
    </submittedName>
</protein>
<dbReference type="PANTHER" id="PTHR45947">
    <property type="entry name" value="SULFOQUINOVOSYL TRANSFERASE SQD2"/>
    <property type="match status" value="1"/>
</dbReference>
<dbReference type="EMBL" id="MEUI01000050">
    <property type="protein sequence ID" value="OGC32450.1"/>
    <property type="molecule type" value="Genomic_DNA"/>
</dbReference>